<dbReference type="InterPro" id="IPR017830">
    <property type="entry name" value="SQase_HpnE"/>
</dbReference>
<feature type="binding site" evidence="3">
    <location>
        <position position="303"/>
    </location>
    <ligand>
        <name>FAD</name>
        <dbReference type="ChEBI" id="CHEBI:57692"/>
    </ligand>
</feature>
<keyword evidence="2" id="KW-0560">Oxidoreductase</keyword>
<feature type="binding site" evidence="3">
    <location>
        <begin position="98"/>
        <end position="99"/>
    </location>
    <ligand>
        <name>FAD</name>
        <dbReference type="ChEBI" id="CHEBI:57692"/>
    </ligand>
</feature>
<dbReference type="InterPro" id="IPR002937">
    <property type="entry name" value="Amino_oxidase"/>
</dbReference>
<evidence type="ECO:0000256" key="1">
    <source>
        <dbReference type="ARBA" id="ARBA00001974"/>
    </source>
</evidence>
<gene>
    <name evidence="5" type="ORF">GKO32_18045</name>
</gene>
<dbReference type="SUPFAM" id="SSF51905">
    <property type="entry name" value="FAD/NAD(P)-binding domain"/>
    <property type="match status" value="1"/>
</dbReference>
<dbReference type="NCBIfam" id="TIGR03467">
    <property type="entry name" value="HpnE"/>
    <property type="match status" value="1"/>
</dbReference>
<dbReference type="InterPro" id="IPR001613">
    <property type="entry name" value="Flavin_amine_oxidase"/>
</dbReference>
<feature type="domain" description="Amine oxidase" evidence="4">
    <location>
        <begin position="78"/>
        <end position="503"/>
    </location>
</feature>
<dbReference type="InterPro" id="IPR036188">
    <property type="entry name" value="FAD/NAD-bd_sf"/>
</dbReference>
<organism evidence="5 6">
    <name type="scientific">Amycolatopsis pithecellobii</name>
    <dbReference type="NCBI Taxonomy" id="664692"/>
    <lineage>
        <taxon>Bacteria</taxon>
        <taxon>Bacillati</taxon>
        <taxon>Actinomycetota</taxon>
        <taxon>Actinomycetes</taxon>
        <taxon>Pseudonocardiales</taxon>
        <taxon>Pseudonocardiaceae</taxon>
        <taxon>Amycolatopsis</taxon>
    </lineage>
</organism>
<dbReference type="AlphaFoldDB" id="A0A6N7Z2H3"/>
<dbReference type="Proteomes" id="UP000440096">
    <property type="component" value="Unassembled WGS sequence"/>
</dbReference>
<name>A0A6N7Z2H3_9PSEU</name>
<dbReference type="OrthoDB" id="7849608at2"/>
<evidence type="ECO:0000259" key="4">
    <source>
        <dbReference type="Pfam" id="PF01593"/>
    </source>
</evidence>
<dbReference type="GO" id="GO:0016491">
    <property type="term" value="F:oxidoreductase activity"/>
    <property type="evidence" value="ECO:0007669"/>
    <property type="project" value="UniProtKB-KW"/>
</dbReference>
<accession>A0A6N7Z2H3</accession>
<evidence type="ECO:0000256" key="2">
    <source>
        <dbReference type="ARBA" id="ARBA00023002"/>
    </source>
</evidence>
<dbReference type="PANTHER" id="PTHR42923">
    <property type="entry name" value="PROTOPORPHYRINOGEN OXIDASE"/>
    <property type="match status" value="1"/>
</dbReference>
<dbReference type="Gene3D" id="3.50.50.60">
    <property type="entry name" value="FAD/NAD(P)-binding domain"/>
    <property type="match status" value="1"/>
</dbReference>
<protein>
    <submittedName>
        <fullName evidence="5">NAD(P)-binding protein</fullName>
    </submittedName>
</protein>
<dbReference type="PANTHER" id="PTHR42923:SF47">
    <property type="entry name" value="BLR3003 PROTEIN"/>
    <property type="match status" value="1"/>
</dbReference>
<reference evidence="5 6" key="1">
    <citation type="submission" date="2019-11" db="EMBL/GenBank/DDBJ databases">
        <title>Draft genome of Amycolatopsis RM579.</title>
        <authorList>
            <person name="Duangmal K."/>
            <person name="Mingma R."/>
        </authorList>
    </citation>
    <scope>NUCLEOTIDE SEQUENCE [LARGE SCALE GENOMIC DNA]</scope>
    <source>
        <strain evidence="5 6">RM579</strain>
    </source>
</reference>
<sequence length="519" mass="55080">MVCRRAATRAAARLAQQGVLPCHGRHLPAAAGAHQRPAFARVRPPAFLVRPRKADSGGACAVRTAGVSARTVVVGGGLAGITAALRCADAGLDVTLLEAKGHLGGLTHSFRRGELDVDNGQHVFLRCCTSYLDLLDRLRVTGKVHLQPKLAIQVRSPRQPRPVWLRRNGLPAPLHLADSVLKYRPLPLGDRLKFATAALALRGVDPAAPATDAQSFGDWLGRHGQSEQAITKLWDLVGIATLNAPATAASLSLAATVFQLGLLTDAAAADIGWSEVPLRELHGEPAKARLTEAGAQVLLGTKVTELSSVDGGWRVVAGDSVVLADQVVLAVPPDVAHRLLPPGAVDLPAGWARELGSSPIVNVHVVFDRTVLTEPFFAAVDSPVQWVFDRTRQSGVDSGQYVAVSLSAADDLIDVPVREIRERILPALRQVLPRSEGVEVRDFFVTRERHATFRPSPGTAGLRPQAVTAAEGLVLAGAWTATGWPATMEGAVRSGDAAAAALLDARPDRTRFLSRRKDS</sequence>
<dbReference type="InterPro" id="IPR050464">
    <property type="entry name" value="Zeta_carotene_desat/Oxidored"/>
</dbReference>
<dbReference type="EMBL" id="WMBA01000027">
    <property type="protein sequence ID" value="MTD55863.1"/>
    <property type="molecule type" value="Genomic_DNA"/>
</dbReference>
<dbReference type="Pfam" id="PF01593">
    <property type="entry name" value="Amino_oxidase"/>
    <property type="match status" value="1"/>
</dbReference>
<proteinExistence type="predicted"/>
<evidence type="ECO:0000313" key="6">
    <source>
        <dbReference type="Proteomes" id="UP000440096"/>
    </source>
</evidence>
<dbReference type="PRINTS" id="PR00757">
    <property type="entry name" value="AMINEOXDASEF"/>
</dbReference>
<comment type="cofactor">
    <cofactor evidence="1">
        <name>FAD</name>
        <dbReference type="ChEBI" id="CHEBI:57692"/>
    </cofactor>
</comment>
<evidence type="ECO:0000256" key="3">
    <source>
        <dbReference type="PIRSR" id="PIRSR601613-1"/>
    </source>
</evidence>
<comment type="caution">
    <text evidence="5">The sequence shown here is derived from an EMBL/GenBank/DDBJ whole genome shotgun (WGS) entry which is preliminary data.</text>
</comment>
<evidence type="ECO:0000313" key="5">
    <source>
        <dbReference type="EMBL" id="MTD55863.1"/>
    </source>
</evidence>
<keyword evidence="6" id="KW-1185">Reference proteome</keyword>